<dbReference type="EC" id="2.3.1.-" evidence="6"/>
<protein>
    <recommendedName>
        <fullName evidence="6">Dihydrolipoamide acetyltransferase component of pyruvate dehydrogenase complex</fullName>
        <ecNumber evidence="6">2.3.1.-</ecNumber>
    </recommendedName>
</protein>
<dbReference type="InterPro" id="IPR003016">
    <property type="entry name" value="2-oxoA_DH_lipoyl-BS"/>
</dbReference>
<dbReference type="Gene3D" id="2.40.50.100">
    <property type="match status" value="1"/>
</dbReference>
<dbReference type="InterPro" id="IPR001078">
    <property type="entry name" value="2-oxoacid_DH_actylTfrase"/>
</dbReference>
<name>A0ABV6P2B6_9ACTN</name>
<dbReference type="Pfam" id="PF00364">
    <property type="entry name" value="Biotin_lipoyl"/>
    <property type="match status" value="1"/>
</dbReference>
<dbReference type="PROSITE" id="PS50968">
    <property type="entry name" value="BIOTINYL_LIPOYL"/>
    <property type="match status" value="1"/>
</dbReference>
<evidence type="ECO:0000259" key="9">
    <source>
        <dbReference type="PROSITE" id="PS51826"/>
    </source>
</evidence>
<dbReference type="Pfam" id="PF00198">
    <property type="entry name" value="2-oxoacid_dh"/>
    <property type="match status" value="1"/>
</dbReference>
<dbReference type="InterPro" id="IPR000089">
    <property type="entry name" value="Biotin_lipoyl"/>
</dbReference>
<dbReference type="InterPro" id="IPR036625">
    <property type="entry name" value="E3-bd_dom_sf"/>
</dbReference>
<dbReference type="InterPro" id="IPR011053">
    <property type="entry name" value="Single_hybrid_motif"/>
</dbReference>
<evidence type="ECO:0000313" key="10">
    <source>
        <dbReference type="EMBL" id="MFC0567175.1"/>
    </source>
</evidence>
<keyword evidence="4 6" id="KW-0450">Lipoyl</keyword>
<evidence type="ECO:0000256" key="4">
    <source>
        <dbReference type="ARBA" id="ARBA00022823"/>
    </source>
</evidence>
<evidence type="ECO:0000256" key="3">
    <source>
        <dbReference type="ARBA" id="ARBA00022679"/>
    </source>
</evidence>
<dbReference type="InterPro" id="IPR004167">
    <property type="entry name" value="PSBD"/>
</dbReference>
<reference evidence="10 11" key="1">
    <citation type="submission" date="2024-09" db="EMBL/GenBank/DDBJ databases">
        <authorList>
            <person name="Sun Q."/>
            <person name="Mori K."/>
        </authorList>
    </citation>
    <scope>NUCLEOTIDE SEQUENCE [LARGE SCALE GENOMIC DNA]</scope>
    <source>
        <strain evidence="10 11">TBRC 2205</strain>
    </source>
</reference>
<dbReference type="GO" id="GO:0016746">
    <property type="term" value="F:acyltransferase activity"/>
    <property type="evidence" value="ECO:0007669"/>
    <property type="project" value="UniProtKB-KW"/>
</dbReference>
<dbReference type="InterPro" id="IPR023213">
    <property type="entry name" value="CAT-like_dom_sf"/>
</dbReference>
<proteinExistence type="inferred from homology"/>
<dbReference type="Proteomes" id="UP001589894">
    <property type="component" value="Unassembled WGS sequence"/>
</dbReference>
<dbReference type="Gene3D" id="4.10.320.10">
    <property type="entry name" value="E3-binding domain"/>
    <property type="match status" value="1"/>
</dbReference>
<evidence type="ECO:0000256" key="6">
    <source>
        <dbReference type="RuleBase" id="RU003423"/>
    </source>
</evidence>
<evidence type="ECO:0000256" key="7">
    <source>
        <dbReference type="SAM" id="MobiDB-lite"/>
    </source>
</evidence>
<dbReference type="EMBL" id="JBHLUE010000019">
    <property type="protein sequence ID" value="MFC0567175.1"/>
    <property type="molecule type" value="Genomic_DNA"/>
</dbReference>
<dbReference type="PANTHER" id="PTHR43178">
    <property type="entry name" value="DIHYDROLIPOAMIDE ACETYLTRANSFERASE COMPONENT OF PYRUVATE DEHYDROGENASE COMPLEX"/>
    <property type="match status" value="1"/>
</dbReference>
<keyword evidence="3 6" id="KW-0808">Transferase</keyword>
<keyword evidence="11" id="KW-1185">Reference proteome</keyword>
<evidence type="ECO:0000256" key="5">
    <source>
        <dbReference type="ARBA" id="ARBA00023315"/>
    </source>
</evidence>
<feature type="region of interest" description="Disordered" evidence="7">
    <location>
        <begin position="124"/>
        <end position="182"/>
    </location>
</feature>
<organism evidence="10 11">
    <name type="scientific">Plantactinospora siamensis</name>
    <dbReference type="NCBI Taxonomy" id="555372"/>
    <lineage>
        <taxon>Bacteria</taxon>
        <taxon>Bacillati</taxon>
        <taxon>Actinomycetota</taxon>
        <taxon>Actinomycetes</taxon>
        <taxon>Micromonosporales</taxon>
        <taxon>Micromonosporaceae</taxon>
        <taxon>Plantactinospora</taxon>
    </lineage>
</organism>
<dbReference type="PROSITE" id="PS00189">
    <property type="entry name" value="LIPOYL"/>
    <property type="match status" value="1"/>
</dbReference>
<dbReference type="RefSeq" id="WP_377342446.1">
    <property type="nucleotide sequence ID" value="NZ_JBHLUE010000019.1"/>
</dbReference>
<evidence type="ECO:0000256" key="1">
    <source>
        <dbReference type="ARBA" id="ARBA00001938"/>
    </source>
</evidence>
<feature type="domain" description="Peripheral subunit-binding (PSBD)" evidence="9">
    <location>
        <begin position="205"/>
        <end position="242"/>
    </location>
</feature>
<gene>
    <name evidence="10" type="ORF">ACFFHU_23930</name>
</gene>
<evidence type="ECO:0000313" key="11">
    <source>
        <dbReference type="Proteomes" id="UP001589894"/>
    </source>
</evidence>
<dbReference type="Gene3D" id="3.30.559.10">
    <property type="entry name" value="Chloramphenicol acetyltransferase-like domain"/>
    <property type="match status" value="1"/>
</dbReference>
<feature type="domain" description="Lipoyl-binding" evidence="8">
    <location>
        <begin position="9"/>
        <end position="84"/>
    </location>
</feature>
<sequence length="507" mass="51768">MTAAVRSTQQVFNLPDLGEGLTEAEIVAWRVAVGDVVEVDQPVVEVETAKAVVDVPCPYAGRVVALHGSPGELRPVGQPLITVAPLDDGADDAGRAGAGGADDPGGEPAGHAVYREEERAGSGNVLVGYGTGHGPAGRRRRRVGAARAGTGRRAAADDTAASTAALPEGHPTGTGAPVPTGAPAVVGDASAYRSRLDGELDAPLVISPLVRRLARERGIDLSAIRGSGPGGMIRRADLDARTGGPAGDGRGAGLAAVPDLRPAATAAATDAGADAGADEIVIPLRGVRKTIADKLSRSRREIPEVTIWVDVDATGLLATRAAINAAQPDRPVSLLALLARICVAGLRRYPQLNARVDGERGEIVQSGRIHLGIAAQTERGLLVPVLADVQRMDTGALSAALAETTAQARAGTLPPARLTGGTFTLNNYGVFGVDGSTPIINHPEAALLGIGRIVDKPWVVDGALAVRKVAEISLTFDHRVCDGGVAGGFLRFVADCVESPAVLIANV</sequence>
<comment type="cofactor">
    <cofactor evidence="1 6">
        <name>(R)-lipoate</name>
        <dbReference type="ChEBI" id="CHEBI:83088"/>
    </cofactor>
</comment>
<accession>A0ABV6P2B6</accession>
<dbReference type="SUPFAM" id="SSF51230">
    <property type="entry name" value="Single hybrid motif"/>
    <property type="match status" value="1"/>
</dbReference>
<dbReference type="CDD" id="cd06849">
    <property type="entry name" value="lipoyl_domain"/>
    <property type="match status" value="1"/>
</dbReference>
<comment type="caution">
    <text evidence="10">The sequence shown here is derived from an EMBL/GenBank/DDBJ whole genome shotgun (WGS) entry which is preliminary data.</text>
</comment>
<keyword evidence="5 6" id="KW-0012">Acyltransferase</keyword>
<dbReference type="PROSITE" id="PS51826">
    <property type="entry name" value="PSBD"/>
    <property type="match status" value="1"/>
</dbReference>
<feature type="region of interest" description="Disordered" evidence="7">
    <location>
        <begin position="86"/>
        <end position="110"/>
    </location>
</feature>
<feature type="compositionally biased region" description="Low complexity" evidence="7">
    <location>
        <begin position="145"/>
        <end position="165"/>
    </location>
</feature>
<dbReference type="InterPro" id="IPR050743">
    <property type="entry name" value="2-oxoacid_DH_E2_comp"/>
</dbReference>
<comment type="similarity">
    <text evidence="2 6">Belongs to the 2-oxoacid dehydrogenase family.</text>
</comment>
<evidence type="ECO:0000256" key="2">
    <source>
        <dbReference type="ARBA" id="ARBA00007317"/>
    </source>
</evidence>
<dbReference type="PANTHER" id="PTHR43178:SF5">
    <property type="entry name" value="LIPOAMIDE ACYLTRANSFERASE COMPONENT OF BRANCHED-CHAIN ALPHA-KETO ACID DEHYDROGENASE COMPLEX, MITOCHONDRIAL"/>
    <property type="match status" value="1"/>
</dbReference>
<dbReference type="SUPFAM" id="SSF47005">
    <property type="entry name" value="Peripheral subunit-binding domain of 2-oxo acid dehydrogenase complex"/>
    <property type="match status" value="1"/>
</dbReference>
<evidence type="ECO:0000259" key="8">
    <source>
        <dbReference type="PROSITE" id="PS50968"/>
    </source>
</evidence>
<dbReference type="SUPFAM" id="SSF52777">
    <property type="entry name" value="CoA-dependent acyltransferases"/>
    <property type="match status" value="1"/>
</dbReference>
<dbReference type="Pfam" id="PF02817">
    <property type="entry name" value="E3_binding"/>
    <property type="match status" value="1"/>
</dbReference>